<dbReference type="Gene3D" id="1.20.120.550">
    <property type="entry name" value="Membrane associated eicosanoid/glutathione metabolism-like domain"/>
    <property type="match status" value="1"/>
</dbReference>
<evidence type="ECO:0000313" key="7">
    <source>
        <dbReference type="Proteomes" id="UP001149813"/>
    </source>
</evidence>
<dbReference type="GO" id="GO:0005783">
    <property type="term" value="C:endoplasmic reticulum"/>
    <property type="evidence" value="ECO:0007669"/>
    <property type="project" value="TreeGrafter"/>
</dbReference>
<feature type="transmembrane region" description="Helical" evidence="5">
    <location>
        <begin position="75"/>
        <end position="102"/>
    </location>
</feature>
<keyword evidence="2 5" id="KW-0812">Transmembrane</keyword>
<keyword evidence="7" id="KW-1185">Reference proteome</keyword>
<dbReference type="PANTHER" id="PTHR10250:SF26">
    <property type="entry name" value="GLUTATHIONE S-TRANSFERASE 3, MITOCHONDRIAL"/>
    <property type="match status" value="1"/>
</dbReference>
<dbReference type="InterPro" id="IPR001129">
    <property type="entry name" value="Membr-assoc_MAPEG"/>
</dbReference>
<gene>
    <name evidence="6" type="primary">MGST3</name>
    <name evidence="6" type="ORF">LPJ53_002353</name>
</gene>
<name>A0A9W7Y3I3_9FUNG</name>
<keyword evidence="3 5" id="KW-1133">Transmembrane helix</keyword>
<evidence type="ECO:0000256" key="5">
    <source>
        <dbReference type="SAM" id="Phobius"/>
    </source>
</evidence>
<reference evidence="6" key="1">
    <citation type="submission" date="2022-07" db="EMBL/GenBank/DDBJ databases">
        <title>Phylogenomic reconstructions and comparative analyses of Kickxellomycotina fungi.</title>
        <authorList>
            <person name="Reynolds N.K."/>
            <person name="Stajich J.E."/>
            <person name="Barry K."/>
            <person name="Grigoriev I.V."/>
            <person name="Crous P."/>
            <person name="Smith M.E."/>
        </authorList>
    </citation>
    <scope>NUCLEOTIDE SEQUENCE</scope>
    <source>
        <strain evidence="6">NBRC 32514</strain>
    </source>
</reference>
<evidence type="ECO:0000256" key="3">
    <source>
        <dbReference type="ARBA" id="ARBA00022989"/>
    </source>
</evidence>
<dbReference type="GO" id="GO:0004364">
    <property type="term" value="F:glutathione transferase activity"/>
    <property type="evidence" value="ECO:0007669"/>
    <property type="project" value="UniProtKB-EC"/>
</dbReference>
<dbReference type="GO" id="GO:0004602">
    <property type="term" value="F:glutathione peroxidase activity"/>
    <property type="evidence" value="ECO:0007669"/>
    <property type="project" value="TreeGrafter"/>
</dbReference>
<dbReference type="EMBL" id="JANBOJ010000072">
    <property type="protein sequence ID" value="KAJ1723304.1"/>
    <property type="molecule type" value="Genomic_DNA"/>
</dbReference>
<dbReference type="PANTHER" id="PTHR10250">
    <property type="entry name" value="MICROSOMAL GLUTATHIONE S-TRANSFERASE"/>
    <property type="match status" value="1"/>
</dbReference>
<protein>
    <submittedName>
        <fullName evidence="6">Microsomal glutathione S-transferase 3</fullName>
        <ecNumber evidence="6">2.5.1.18</ecNumber>
    </submittedName>
</protein>
<evidence type="ECO:0000256" key="4">
    <source>
        <dbReference type="ARBA" id="ARBA00023136"/>
    </source>
</evidence>
<organism evidence="6 7">
    <name type="scientific">Coemansia erecta</name>
    <dbReference type="NCBI Taxonomy" id="147472"/>
    <lineage>
        <taxon>Eukaryota</taxon>
        <taxon>Fungi</taxon>
        <taxon>Fungi incertae sedis</taxon>
        <taxon>Zoopagomycota</taxon>
        <taxon>Kickxellomycotina</taxon>
        <taxon>Kickxellomycetes</taxon>
        <taxon>Kickxellales</taxon>
        <taxon>Kickxellaceae</taxon>
        <taxon>Coemansia</taxon>
    </lineage>
</organism>
<dbReference type="Pfam" id="PF01124">
    <property type="entry name" value="MAPEG"/>
    <property type="match status" value="1"/>
</dbReference>
<keyword evidence="4 5" id="KW-0472">Membrane</keyword>
<evidence type="ECO:0000256" key="1">
    <source>
        <dbReference type="ARBA" id="ARBA00004141"/>
    </source>
</evidence>
<keyword evidence="6" id="KW-0808">Transferase</keyword>
<feature type="transmembrane region" description="Helical" evidence="5">
    <location>
        <begin position="123"/>
        <end position="147"/>
    </location>
</feature>
<dbReference type="Proteomes" id="UP001149813">
    <property type="component" value="Unassembled WGS sequence"/>
</dbReference>
<comment type="subcellular location">
    <subcellularLocation>
        <location evidence="1">Membrane</location>
        <topology evidence="1">Multi-pass membrane protein</topology>
    </subcellularLocation>
</comment>
<dbReference type="GO" id="GO:0016020">
    <property type="term" value="C:membrane"/>
    <property type="evidence" value="ECO:0007669"/>
    <property type="project" value="UniProtKB-SubCell"/>
</dbReference>
<dbReference type="AlphaFoldDB" id="A0A9W7Y3I3"/>
<dbReference type="SUPFAM" id="SSF161084">
    <property type="entry name" value="MAPEG domain-like"/>
    <property type="match status" value="1"/>
</dbReference>
<evidence type="ECO:0000313" key="6">
    <source>
        <dbReference type="EMBL" id="KAJ1723304.1"/>
    </source>
</evidence>
<comment type="caution">
    <text evidence="6">The sequence shown here is derived from an EMBL/GenBank/DDBJ whole genome shotgun (WGS) entry which is preliminary data.</text>
</comment>
<proteinExistence type="predicted"/>
<dbReference type="OrthoDB" id="410651at2759"/>
<accession>A0A9W7Y3I3</accession>
<dbReference type="EC" id="2.5.1.18" evidence="6"/>
<dbReference type="InterPro" id="IPR050997">
    <property type="entry name" value="MAPEG"/>
</dbReference>
<dbReference type="InterPro" id="IPR023352">
    <property type="entry name" value="MAPEG-like_dom_sf"/>
</dbReference>
<sequence>MTIIIGANFGYCVLAAVGISVQCVLAGHDVGVARKKYKVDYPDNGGGRFADKLSDEDWLAFNNIKRTSDNYSEQVGVVLTLLVLAGLYMPRAAGGLGAAYILGRSVYARGYKAKGPKGRMAGGALMALSLVSMVGVATYSAVVTTLLA</sequence>
<evidence type="ECO:0000256" key="2">
    <source>
        <dbReference type="ARBA" id="ARBA00022692"/>
    </source>
</evidence>
<dbReference type="GO" id="GO:0005635">
    <property type="term" value="C:nuclear envelope"/>
    <property type="evidence" value="ECO:0007669"/>
    <property type="project" value="TreeGrafter"/>
</dbReference>